<dbReference type="VEuPathDB" id="FungiDB:ASPZODRAFT_128862"/>
<dbReference type="PANTHER" id="PTHR33938:SF16">
    <property type="entry name" value="CARBOXYLIC ESTER HYDROLASE"/>
    <property type="match status" value="1"/>
</dbReference>
<accession>A0A1L9SSX7</accession>
<keyword evidence="3" id="KW-0479">Metal-binding</keyword>
<organism evidence="10 11">
    <name type="scientific">Penicilliopsis zonata CBS 506.65</name>
    <dbReference type="NCBI Taxonomy" id="1073090"/>
    <lineage>
        <taxon>Eukaryota</taxon>
        <taxon>Fungi</taxon>
        <taxon>Dikarya</taxon>
        <taxon>Ascomycota</taxon>
        <taxon>Pezizomycotina</taxon>
        <taxon>Eurotiomycetes</taxon>
        <taxon>Eurotiomycetidae</taxon>
        <taxon>Eurotiales</taxon>
        <taxon>Aspergillaceae</taxon>
        <taxon>Penicilliopsis</taxon>
    </lineage>
</organism>
<dbReference type="InterPro" id="IPR011118">
    <property type="entry name" value="Tannase/feruloyl_esterase"/>
</dbReference>
<keyword evidence="7" id="KW-1015">Disulfide bond</keyword>
<evidence type="ECO:0000256" key="6">
    <source>
        <dbReference type="ARBA" id="ARBA00022837"/>
    </source>
</evidence>
<evidence type="ECO:0000256" key="9">
    <source>
        <dbReference type="SAM" id="SignalP"/>
    </source>
</evidence>
<comment type="similarity">
    <text evidence="1 8">Belongs to the tannase family.</text>
</comment>
<protein>
    <recommendedName>
        <fullName evidence="8">Carboxylic ester hydrolase</fullName>
        <ecNumber evidence="8">3.1.1.-</ecNumber>
    </recommendedName>
</protein>
<dbReference type="Proteomes" id="UP000184188">
    <property type="component" value="Unassembled WGS sequence"/>
</dbReference>
<evidence type="ECO:0000256" key="4">
    <source>
        <dbReference type="ARBA" id="ARBA00022729"/>
    </source>
</evidence>
<dbReference type="RefSeq" id="XP_022584746.1">
    <property type="nucleotide sequence ID" value="XM_022722132.1"/>
</dbReference>
<feature type="signal peptide" evidence="9">
    <location>
        <begin position="1"/>
        <end position="15"/>
    </location>
</feature>
<proteinExistence type="inferred from homology"/>
<dbReference type="EC" id="3.1.1.-" evidence="8"/>
<dbReference type="PANTHER" id="PTHR33938">
    <property type="entry name" value="FERULOYL ESTERASE B-RELATED"/>
    <property type="match status" value="1"/>
</dbReference>
<dbReference type="Pfam" id="PF07519">
    <property type="entry name" value="Tannase"/>
    <property type="match status" value="1"/>
</dbReference>
<feature type="chain" id="PRO_5012454061" description="Carboxylic ester hydrolase" evidence="9">
    <location>
        <begin position="16"/>
        <end position="572"/>
    </location>
</feature>
<dbReference type="SUPFAM" id="SSF53474">
    <property type="entry name" value="alpha/beta-Hydrolases"/>
    <property type="match status" value="1"/>
</dbReference>
<evidence type="ECO:0000256" key="1">
    <source>
        <dbReference type="ARBA" id="ARBA00006249"/>
    </source>
</evidence>
<evidence type="ECO:0000256" key="7">
    <source>
        <dbReference type="ARBA" id="ARBA00023157"/>
    </source>
</evidence>
<dbReference type="GO" id="GO:0046872">
    <property type="term" value="F:metal ion binding"/>
    <property type="evidence" value="ECO:0007669"/>
    <property type="project" value="UniProtKB-KW"/>
</dbReference>
<dbReference type="OrthoDB" id="3039123at2759"/>
<keyword evidence="4 9" id="KW-0732">Signal</keyword>
<evidence type="ECO:0000313" key="11">
    <source>
        <dbReference type="Proteomes" id="UP000184188"/>
    </source>
</evidence>
<gene>
    <name evidence="10" type="ORF">ASPZODRAFT_128862</name>
</gene>
<evidence type="ECO:0000256" key="2">
    <source>
        <dbReference type="ARBA" id="ARBA00022487"/>
    </source>
</evidence>
<dbReference type="InterPro" id="IPR029058">
    <property type="entry name" value="AB_hydrolase_fold"/>
</dbReference>
<keyword evidence="5 8" id="KW-0378">Hydrolase</keyword>
<sequence length="572" mass="62254">MRALIVSTLVAVAQAVASLDEVCTTAYAQSILPEDGIITGITFDASSVVASATTNYSSASSDFFPAANFDFCAIQFAYSHAGLDDTVLLEFWLPSPVNFQNRYLSTGGGGMAINSGNDSLPGGVQYGAVSGITDGGFGSFDNEFDSVFLLANGTVNWPSVFMFGYQAHHEMTVIGKQLTRNFYGMADSTKLYAYYQACSEGGREGWSQIQRYDEWDGAVVGAPAFRFAFQQVAHLWSAAVEKQVGYAPPPCELTKILNLTIAACDPLDGRTDGVVSRTDLCKLHFDLKTTIGEEYSCAASSGGMGSSAAPAQTGKVSAKAVEIAEAILNGPKNSKGQQMYFSYQPSATWSDAQTTYNSDTGEWEVEASGIGAEWVTRFLNLLNSSSLSMDDVSYDAMQTWIMEGWQMYEDTLQTTWPDLSTFHGAGGKVLHIHGESDYSVPTASSVRYWDSVRSVMYPDLSFTKSADALNDWYRLFLVPGAGHCSPSSDQLNGPFPQTTLKTLIEWVENGVFPTQLNATVLQGDNEGEEQTLCAWPLRPLWTKKGTVMECVYDQTSLDTWSYDLDAFDLPVY</sequence>
<dbReference type="EMBL" id="KV878337">
    <property type="protein sequence ID" value="OJJ50236.1"/>
    <property type="molecule type" value="Genomic_DNA"/>
</dbReference>
<evidence type="ECO:0000256" key="5">
    <source>
        <dbReference type="ARBA" id="ARBA00022801"/>
    </source>
</evidence>
<evidence type="ECO:0000313" key="10">
    <source>
        <dbReference type="EMBL" id="OJJ50236.1"/>
    </source>
</evidence>
<evidence type="ECO:0000256" key="3">
    <source>
        <dbReference type="ARBA" id="ARBA00022723"/>
    </source>
</evidence>
<keyword evidence="11" id="KW-1185">Reference proteome</keyword>
<keyword evidence="2" id="KW-0719">Serine esterase</keyword>
<keyword evidence="6" id="KW-0106">Calcium</keyword>
<reference evidence="11" key="1">
    <citation type="journal article" date="2017" name="Genome Biol.">
        <title>Comparative genomics reveals high biological diversity and specific adaptations in the industrially and medically important fungal genus Aspergillus.</title>
        <authorList>
            <person name="de Vries R.P."/>
            <person name="Riley R."/>
            <person name="Wiebenga A."/>
            <person name="Aguilar-Osorio G."/>
            <person name="Amillis S."/>
            <person name="Uchima C.A."/>
            <person name="Anderluh G."/>
            <person name="Asadollahi M."/>
            <person name="Askin M."/>
            <person name="Barry K."/>
            <person name="Battaglia E."/>
            <person name="Bayram O."/>
            <person name="Benocci T."/>
            <person name="Braus-Stromeyer S.A."/>
            <person name="Caldana C."/>
            <person name="Canovas D."/>
            <person name="Cerqueira G.C."/>
            <person name="Chen F."/>
            <person name="Chen W."/>
            <person name="Choi C."/>
            <person name="Clum A."/>
            <person name="Dos Santos R.A."/>
            <person name="Damasio A.R."/>
            <person name="Diallinas G."/>
            <person name="Emri T."/>
            <person name="Fekete E."/>
            <person name="Flipphi M."/>
            <person name="Freyberg S."/>
            <person name="Gallo A."/>
            <person name="Gournas C."/>
            <person name="Habgood R."/>
            <person name="Hainaut M."/>
            <person name="Harispe M.L."/>
            <person name="Henrissat B."/>
            <person name="Hilden K.S."/>
            <person name="Hope R."/>
            <person name="Hossain A."/>
            <person name="Karabika E."/>
            <person name="Karaffa L."/>
            <person name="Karanyi Z."/>
            <person name="Krasevec N."/>
            <person name="Kuo A."/>
            <person name="Kusch H."/>
            <person name="LaButti K."/>
            <person name="Lagendijk E.L."/>
            <person name="Lapidus A."/>
            <person name="Levasseur A."/>
            <person name="Lindquist E."/>
            <person name="Lipzen A."/>
            <person name="Logrieco A.F."/>
            <person name="MacCabe A."/>
            <person name="Maekelae M.R."/>
            <person name="Malavazi I."/>
            <person name="Melin P."/>
            <person name="Meyer V."/>
            <person name="Mielnichuk N."/>
            <person name="Miskei M."/>
            <person name="Molnar A.P."/>
            <person name="Mule G."/>
            <person name="Ngan C.Y."/>
            <person name="Orejas M."/>
            <person name="Orosz E."/>
            <person name="Ouedraogo J.P."/>
            <person name="Overkamp K.M."/>
            <person name="Park H.-S."/>
            <person name="Perrone G."/>
            <person name="Piumi F."/>
            <person name="Punt P.J."/>
            <person name="Ram A.F."/>
            <person name="Ramon A."/>
            <person name="Rauscher S."/>
            <person name="Record E."/>
            <person name="Riano-Pachon D.M."/>
            <person name="Robert V."/>
            <person name="Roehrig J."/>
            <person name="Ruller R."/>
            <person name="Salamov A."/>
            <person name="Salih N.S."/>
            <person name="Samson R.A."/>
            <person name="Sandor E."/>
            <person name="Sanguinetti M."/>
            <person name="Schuetze T."/>
            <person name="Sepcic K."/>
            <person name="Shelest E."/>
            <person name="Sherlock G."/>
            <person name="Sophianopoulou V."/>
            <person name="Squina F.M."/>
            <person name="Sun H."/>
            <person name="Susca A."/>
            <person name="Todd R.B."/>
            <person name="Tsang A."/>
            <person name="Unkles S.E."/>
            <person name="van de Wiele N."/>
            <person name="van Rossen-Uffink D."/>
            <person name="Oliveira J.V."/>
            <person name="Vesth T.C."/>
            <person name="Visser J."/>
            <person name="Yu J.-H."/>
            <person name="Zhou M."/>
            <person name="Andersen M.R."/>
            <person name="Archer D.B."/>
            <person name="Baker S.E."/>
            <person name="Benoit I."/>
            <person name="Brakhage A.A."/>
            <person name="Braus G.H."/>
            <person name="Fischer R."/>
            <person name="Frisvad J.C."/>
            <person name="Goldman G.H."/>
            <person name="Houbraken J."/>
            <person name="Oakley B."/>
            <person name="Pocsi I."/>
            <person name="Scazzocchio C."/>
            <person name="Seiboth B."/>
            <person name="vanKuyk P.A."/>
            <person name="Wortman J."/>
            <person name="Dyer P.S."/>
            <person name="Grigoriev I.V."/>
        </authorList>
    </citation>
    <scope>NUCLEOTIDE SEQUENCE [LARGE SCALE GENOMIC DNA]</scope>
    <source>
        <strain evidence="11">CBS 506.65</strain>
    </source>
</reference>
<dbReference type="AlphaFoldDB" id="A0A1L9SSX7"/>
<name>A0A1L9SSX7_9EURO</name>
<evidence type="ECO:0000256" key="8">
    <source>
        <dbReference type="RuleBase" id="RU361238"/>
    </source>
</evidence>
<dbReference type="GeneID" id="34608597"/>
<dbReference type="GO" id="GO:0030600">
    <property type="term" value="F:feruloyl esterase activity"/>
    <property type="evidence" value="ECO:0007669"/>
    <property type="project" value="UniProtKB-ARBA"/>
</dbReference>